<keyword evidence="2" id="KW-1185">Reference proteome</keyword>
<dbReference type="EMBL" id="UYIG01000174">
    <property type="protein sequence ID" value="VDG30193.1"/>
    <property type="molecule type" value="Genomic_DNA"/>
</dbReference>
<evidence type="ECO:0000313" key="1">
    <source>
        <dbReference type="EMBL" id="VDG30193.1"/>
    </source>
</evidence>
<sequence length="70" mass="8007">MKCPYCHSDGSRLDNVSVWGSKPIDNLAGPGYPDLYVDLSTHRLVSGDAMQDWRIRHCPMCGRKLWEENK</sequence>
<evidence type="ECO:0000313" key="2">
    <source>
        <dbReference type="Proteomes" id="UP000289996"/>
    </source>
</evidence>
<reference evidence="1 2" key="1">
    <citation type="submission" date="2018-11" db="EMBL/GenBank/DDBJ databases">
        <authorList>
            <person name="Wuyts S."/>
        </authorList>
    </citation>
    <scope>NUCLEOTIDE SEQUENCE [LARGE SCALE GENOMIC DNA]</scope>
    <source>
        <strain evidence="1">Lactobacillus mudanjiangensis AMBF249</strain>
    </source>
</reference>
<dbReference type="AlphaFoldDB" id="A0A660E821"/>
<dbReference type="Proteomes" id="UP000289996">
    <property type="component" value="Unassembled WGS sequence"/>
</dbReference>
<organism evidence="1 2">
    <name type="scientific">Lactiplantibacillus mudanjiangensis</name>
    <dbReference type="NCBI Taxonomy" id="1296538"/>
    <lineage>
        <taxon>Bacteria</taxon>
        <taxon>Bacillati</taxon>
        <taxon>Bacillota</taxon>
        <taxon>Bacilli</taxon>
        <taxon>Lactobacillales</taxon>
        <taxon>Lactobacillaceae</taxon>
        <taxon>Lactiplantibacillus</taxon>
    </lineage>
</organism>
<protein>
    <submittedName>
        <fullName evidence="1">Uncharacterized protein</fullName>
    </submittedName>
</protein>
<proteinExistence type="predicted"/>
<name>A0A660E821_9LACO</name>
<accession>A0A660E821</accession>
<gene>
    <name evidence="1" type="ORF">MUDAN_MDHGFNIF_01746</name>
</gene>